<evidence type="ECO:0000313" key="2">
    <source>
        <dbReference type="Proteomes" id="UP001055811"/>
    </source>
</evidence>
<gene>
    <name evidence="1" type="ORF">L2E82_38775</name>
</gene>
<proteinExistence type="predicted"/>
<comment type="caution">
    <text evidence="1">The sequence shown here is derived from an EMBL/GenBank/DDBJ whole genome shotgun (WGS) entry which is preliminary data.</text>
</comment>
<accession>A0ACB9AI70</accession>
<keyword evidence="2" id="KW-1185">Reference proteome</keyword>
<evidence type="ECO:0000313" key="1">
    <source>
        <dbReference type="EMBL" id="KAI3709053.1"/>
    </source>
</evidence>
<reference evidence="2" key="1">
    <citation type="journal article" date="2022" name="Mol. Ecol. Resour.">
        <title>The genomes of chicory, endive, great burdock and yacon provide insights into Asteraceae palaeo-polyploidization history and plant inulin production.</title>
        <authorList>
            <person name="Fan W."/>
            <person name="Wang S."/>
            <person name="Wang H."/>
            <person name="Wang A."/>
            <person name="Jiang F."/>
            <person name="Liu H."/>
            <person name="Zhao H."/>
            <person name="Xu D."/>
            <person name="Zhang Y."/>
        </authorList>
    </citation>
    <scope>NUCLEOTIDE SEQUENCE [LARGE SCALE GENOMIC DNA]</scope>
    <source>
        <strain evidence="2">cv. Punajuju</strain>
    </source>
</reference>
<name>A0ACB9AI70_CICIN</name>
<dbReference type="EMBL" id="CM042015">
    <property type="protein sequence ID" value="KAI3709053.1"/>
    <property type="molecule type" value="Genomic_DNA"/>
</dbReference>
<sequence>MKEDSPKDLEKSYFDVLGLCCSSEVSLIEKILKPLEGVHHVSVIVPSRTVIVLHDAALISQLQIVKALNQARLEANVRMKGVQSYGNKWPSPYAVVCGVLLLLSFLKYIYSPFKWLALGAVAVGIVPLILKAIASLRIFRLDINVLMLIAVGGSIFLKDYWEAGTIVFLLVISEWLEARASHKATAVMSSLMSIAPQTAILADTGEEVNANEVKVNTRLAVKAGTMIPIDGIVVEGKCEVDEKTLTGESFPVVKQVDSIVYAGTLNLNGYISVKTTALAEACVVARMAKLVEEAQNNKSKTQRYVDECAKYYTPAVCVVAACLAAIPAAMRAHNLQKWYHLALVVLVSACPCALILSTPIAAFCALSKAATSGLLVKGAEYLEILSTVKFICFDKTGTITRGEFSVSSFQPLIDNDKLLYWVSSIESKSSHPMAAALVDYAQSHSVEPQPDNVEEFKDFPGEGIYGKIDGNDVFIGNQKIGVRAGCSQVPIESSNEGRSTGYIFLGSSCAGIFSLSDSCRIGVKEALEELKSMGIKTAMLTGDSQEAANYAQNQVGGALDMVHAGLLPQDKAKIIKEIQSESPVAMVGDGLNDAPALATADIGISMGVSGSALANETGHVILMSNDIRKIPVAVRLARRTRRKIFENIFIAMVTKAAVIALAIAGHPLVWAAVLADMGTCLLVIFNSMLLLRGTTSKTMKNHIRKDAQCSYGLKINDECCDVGAGCGGIEVKDKCCDGGACSSEVKDKCCDVGSGACGSEVKDKCCDGGVCSSEVKVNCCDVGGGCGSEVKDKCCDGGVCSSEVKKDKCCDVGSGVCGSEVKDKCCDGGVCSSGVKKDKCCDVGSGVCDSKVKDKCCDGGVCSSKVKKDKCCDVGSGCGSEVKDKCCDVGSGCGSEVKDYCCDVGSGCGSEVKGNCSDMGGSGGCCSSEVKDKCCDVGGSGGGCDRDEVMQLQGKGKSGCYNDNEIQEVKLVVQPHKANQTIQETKCCKVGKDLESQSCAKKQGECNSSGSYMTGEKLDKIVKNCCRRRGLKRRTTVSGCCKNFAYKCCQFGRLSEIVIE</sequence>
<organism evidence="1 2">
    <name type="scientific">Cichorium intybus</name>
    <name type="common">Chicory</name>
    <dbReference type="NCBI Taxonomy" id="13427"/>
    <lineage>
        <taxon>Eukaryota</taxon>
        <taxon>Viridiplantae</taxon>
        <taxon>Streptophyta</taxon>
        <taxon>Embryophyta</taxon>
        <taxon>Tracheophyta</taxon>
        <taxon>Spermatophyta</taxon>
        <taxon>Magnoliopsida</taxon>
        <taxon>eudicotyledons</taxon>
        <taxon>Gunneridae</taxon>
        <taxon>Pentapetalae</taxon>
        <taxon>asterids</taxon>
        <taxon>campanulids</taxon>
        <taxon>Asterales</taxon>
        <taxon>Asteraceae</taxon>
        <taxon>Cichorioideae</taxon>
        <taxon>Cichorieae</taxon>
        <taxon>Cichoriinae</taxon>
        <taxon>Cichorium</taxon>
    </lineage>
</organism>
<protein>
    <submittedName>
        <fullName evidence="1">Uncharacterized protein</fullName>
    </submittedName>
</protein>
<dbReference type="Proteomes" id="UP001055811">
    <property type="component" value="Linkage Group LG07"/>
</dbReference>
<reference evidence="1 2" key="2">
    <citation type="journal article" date="2022" name="Mol. Ecol. Resour.">
        <title>The genomes of chicory, endive, great burdock and yacon provide insights into Asteraceae paleo-polyploidization history and plant inulin production.</title>
        <authorList>
            <person name="Fan W."/>
            <person name="Wang S."/>
            <person name="Wang H."/>
            <person name="Wang A."/>
            <person name="Jiang F."/>
            <person name="Liu H."/>
            <person name="Zhao H."/>
            <person name="Xu D."/>
            <person name="Zhang Y."/>
        </authorList>
    </citation>
    <scope>NUCLEOTIDE SEQUENCE [LARGE SCALE GENOMIC DNA]</scope>
    <source>
        <strain evidence="2">cv. Punajuju</strain>
        <tissue evidence="1">Leaves</tissue>
    </source>
</reference>